<reference evidence="1 2" key="1">
    <citation type="journal article" date="2022" name="Syst. Appl. Microbiol.">
        <title>Rhodopirellula aestuarii sp. nov., a novel member of the genus Rhodopirellula isolated from brackish sediments collected in the Tagus River estuary, Portugal.</title>
        <authorList>
            <person name="Vitorino I.R."/>
            <person name="Klimek D."/>
            <person name="Calusinska M."/>
            <person name="Lobo-da-Cunha A."/>
            <person name="Vasconcelos V."/>
            <person name="Lage O.M."/>
        </authorList>
    </citation>
    <scope>NUCLEOTIDE SEQUENCE [LARGE SCALE GENOMIC DNA]</scope>
    <source>
        <strain evidence="1 2">ICT_H3.1</strain>
    </source>
</reference>
<proteinExistence type="predicted"/>
<evidence type="ECO:0008006" key="3">
    <source>
        <dbReference type="Google" id="ProtNLM"/>
    </source>
</evidence>
<evidence type="ECO:0000313" key="1">
    <source>
        <dbReference type="EMBL" id="MCM2373904.1"/>
    </source>
</evidence>
<evidence type="ECO:0000313" key="2">
    <source>
        <dbReference type="Proteomes" id="UP001202961"/>
    </source>
</evidence>
<keyword evidence="2" id="KW-1185">Reference proteome</keyword>
<accession>A0ABT0UAL2</accession>
<dbReference type="EMBL" id="JAMQBK010000073">
    <property type="protein sequence ID" value="MCM2373904.1"/>
    <property type="molecule type" value="Genomic_DNA"/>
</dbReference>
<name>A0ABT0UAL2_9BACT</name>
<organism evidence="1 2">
    <name type="scientific">Aporhodopirellula aestuarii</name>
    <dbReference type="NCBI Taxonomy" id="2950107"/>
    <lineage>
        <taxon>Bacteria</taxon>
        <taxon>Pseudomonadati</taxon>
        <taxon>Planctomycetota</taxon>
        <taxon>Planctomycetia</taxon>
        <taxon>Pirellulales</taxon>
        <taxon>Pirellulaceae</taxon>
        <taxon>Aporhodopirellula</taxon>
    </lineage>
</organism>
<dbReference type="RefSeq" id="WP_250931782.1">
    <property type="nucleotide sequence ID" value="NZ_JAMQBK010000073.1"/>
</dbReference>
<gene>
    <name evidence="1" type="ORF">NB063_25085</name>
</gene>
<sequence>MATIQERIDELEAHKDALILEMATGTFAKRTRQRFKELENFEPAKIVAVIDQRIAELRAQADPTYGTLAAGRRLGRLRR</sequence>
<comment type="caution">
    <text evidence="1">The sequence shown here is derived from an EMBL/GenBank/DDBJ whole genome shotgun (WGS) entry which is preliminary data.</text>
</comment>
<dbReference type="Proteomes" id="UP001202961">
    <property type="component" value="Unassembled WGS sequence"/>
</dbReference>
<protein>
    <recommendedName>
        <fullName evidence="3">50S ribosomal protein L29</fullName>
    </recommendedName>
</protein>